<evidence type="ECO:0000256" key="1">
    <source>
        <dbReference type="ARBA" id="ARBA00006534"/>
    </source>
</evidence>
<sequence>MKNMILTSSLYESIGFVKEFLDKNAKSKKILFIPTEANVEEYKNYMYLTEEAFEDIGYEVDNFDVSVFSEKTVKEKLAKAEIIFISGGNTFYLLQELKRKNLISYLKERIEKGLLYIGESAGSVITGPNIEYASLADDKTLAKELSDYTGMNLIDFYIVPHFGEEPFVESSEKIVELYKDKLDLKLINNKEVILIENDDFRIIKEKNKNR</sequence>
<keyword evidence="2" id="KW-0645">Protease</keyword>
<dbReference type="Gene3D" id="3.40.50.880">
    <property type="match status" value="1"/>
</dbReference>
<evidence type="ECO:0000256" key="3">
    <source>
        <dbReference type="ARBA" id="ARBA00022801"/>
    </source>
</evidence>
<dbReference type="InterPro" id="IPR029062">
    <property type="entry name" value="Class_I_gatase-like"/>
</dbReference>
<keyword evidence="4" id="KW-0720">Serine protease</keyword>
<dbReference type="PANTHER" id="PTHR20842:SF0">
    <property type="entry name" value="ALPHA-ASPARTYL DIPEPTIDASE"/>
    <property type="match status" value="1"/>
</dbReference>
<dbReference type="AlphaFoldDB" id="A0A510KD61"/>
<dbReference type="SUPFAM" id="SSF52317">
    <property type="entry name" value="Class I glutamine amidotransferase-like"/>
    <property type="match status" value="1"/>
</dbReference>
<dbReference type="EMBL" id="AP019834">
    <property type="protein sequence ID" value="BBM48135.1"/>
    <property type="molecule type" value="Genomic_DNA"/>
</dbReference>
<protein>
    <submittedName>
        <fullName evidence="5">Peptidase S51 dipeptidase E</fullName>
    </submittedName>
</protein>
<evidence type="ECO:0000256" key="4">
    <source>
        <dbReference type="ARBA" id="ARBA00022825"/>
    </source>
</evidence>
<organism evidence="5 6">
    <name type="scientific">Leptotrichia wadei</name>
    <dbReference type="NCBI Taxonomy" id="157687"/>
    <lineage>
        <taxon>Bacteria</taxon>
        <taxon>Fusobacteriati</taxon>
        <taxon>Fusobacteriota</taxon>
        <taxon>Fusobacteriia</taxon>
        <taxon>Fusobacteriales</taxon>
        <taxon>Leptotrichiaceae</taxon>
        <taxon>Leptotrichia</taxon>
    </lineage>
</organism>
<evidence type="ECO:0000256" key="2">
    <source>
        <dbReference type="ARBA" id="ARBA00022670"/>
    </source>
</evidence>
<name>A0A510KD61_9FUSO</name>
<reference evidence="5 6" key="1">
    <citation type="submission" date="2019-07" db="EMBL/GenBank/DDBJ databases">
        <title>Complete Genome Sequence of Leptotrichia wadei Strain JMUB3933.</title>
        <authorList>
            <person name="Watanabe S."/>
            <person name="Cui L."/>
        </authorList>
    </citation>
    <scope>NUCLEOTIDE SEQUENCE [LARGE SCALE GENOMIC DNA]</scope>
    <source>
        <strain evidence="5 6">JMUB3933</strain>
    </source>
</reference>
<dbReference type="GO" id="GO:0006508">
    <property type="term" value="P:proteolysis"/>
    <property type="evidence" value="ECO:0007669"/>
    <property type="project" value="UniProtKB-KW"/>
</dbReference>
<dbReference type="Proteomes" id="UP000321397">
    <property type="component" value="Chromosome"/>
</dbReference>
<dbReference type="GO" id="GO:0008236">
    <property type="term" value="F:serine-type peptidase activity"/>
    <property type="evidence" value="ECO:0007669"/>
    <property type="project" value="UniProtKB-KW"/>
</dbReference>
<evidence type="ECO:0000313" key="6">
    <source>
        <dbReference type="Proteomes" id="UP000321397"/>
    </source>
</evidence>
<proteinExistence type="inferred from homology"/>
<evidence type="ECO:0000313" key="5">
    <source>
        <dbReference type="EMBL" id="BBM48135.1"/>
    </source>
</evidence>
<dbReference type="PANTHER" id="PTHR20842">
    <property type="entry name" value="PROTEASE S51 ALPHA-ASPARTYL DIPEPTIDASE"/>
    <property type="match status" value="1"/>
</dbReference>
<gene>
    <name evidence="5" type="ORF">JMUB3933_1645</name>
</gene>
<comment type="similarity">
    <text evidence="1">Belongs to the peptidase S51 family.</text>
</comment>
<dbReference type="InterPro" id="IPR005320">
    <property type="entry name" value="Peptidase_S51"/>
</dbReference>
<keyword evidence="3" id="KW-0378">Hydrolase</keyword>
<accession>A0A510KD61</accession>
<dbReference type="Pfam" id="PF03575">
    <property type="entry name" value="Peptidase_S51"/>
    <property type="match status" value="1"/>
</dbReference>